<dbReference type="Proteomes" id="UP000645217">
    <property type="component" value="Unassembled WGS sequence"/>
</dbReference>
<dbReference type="GO" id="GO:0005886">
    <property type="term" value="C:plasma membrane"/>
    <property type="evidence" value="ECO:0007669"/>
    <property type="project" value="UniProtKB-SubCell"/>
</dbReference>
<dbReference type="RefSeq" id="WP_189166938.1">
    <property type="nucleotide sequence ID" value="NZ_BMNT01000048.1"/>
</dbReference>
<evidence type="ECO:0000313" key="3">
    <source>
        <dbReference type="Proteomes" id="UP000645217"/>
    </source>
</evidence>
<evidence type="ECO:0000313" key="2">
    <source>
        <dbReference type="EMBL" id="GGL14288.1"/>
    </source>
</evidence>
<keyword evidence="1" id="KW-0472">Membrane</keyword>
<protein>
    <recommendedName>
        <fullName evidence="4">High-affinity nickel-transporter</fullName>
    </recommendedName>
</protein>
<comment type="caution">
    <text evidence="2">The sequence shown here is derived from an EMBL/GenBank/DDBJ whole genome shotgun (WGS) entry which is preliminary data.</text>
</comment>
<keyword evidence="1" id="KW-1133">Transmembrane helix</keyword>
<dbReference type="InterPro" id="IPR051224">
    <property type="entry name" value="NiCoT_RcnA"/>
</dbReference>
<dbReference type="PANTHER" id="PTHR40659">
    <property type="entry name" value="NICKEL/COBALT EFFLUX SYSTEM RCNA"/>
    <property type="match status" value="1"/>
</dbReference>
<accession>A0A917RMK0</accession>
<keyword evidence="1" id="KW-0812">Transmembrane</keyword>
<evidence type="ECO:0000256" key="1">
    <source>
        <dbReference type="SAM" id="Phobius"/>
    </source>
</evidence>
<feature type="transmembrane region" description="Helical" evidence="1">
    <location>
        <begin position="321"/>
        <end position="340"/>
    </location>
</feature>
<feature type="transmembrane region" description="Helical" evidence="1">
    <location>
        <begin position="445"/>
        <end position="466"/>
    </location>
</feature>
<dbReference type="GO" id="GO:0032025">
    <property type="term" value="P:response to cobalt ion"/>
    <property type="evidence" value="ECO:0007669"/>
    <property type="project" value="TreeGrafter"/>
</dbReference>
<proteinExistence type="predicted"/>
<evidence type="ECO:0008006" key="4">
    <source>
        <dbReference type="Google" id="ProtNLM"/>
    </source>
</evidence>
<reference evidence="2" key="2">
    <citation type="submission" date="2020-09" db="EMBL/GenBank/DDBJ databases">
        <authorList>
            <person name="Sun Q."/>
            <person name="Ohkuma M."/>
        </authorList>
    </citation>
    <scope>NUCLEOTIDE SEQUENCE</scope>
    <source>
        <strain evidence="2">JCM 13064</strain>
    </source>
</reference>
<dbReference type="EMBL" id="BMNT01000048">
    <property type="protein sequence ID" value="GGL14288.1"/>
    <property type="molecule type" value="Genomic_DNA"/>
</dbReference>
<dbReference type="GO" id="GO:0046583">
    <property type="term" value="F:monoatomic cation efflux transmembrane transporter activity"/>
    <property type="evidence" value="ECO:0007669"/>
    <property type="project" value="TreeGrafter"/>
</dbReference>
<organism evidence="2 3">
    <name type="scientific">Sphaerisporangium melleum</name>
    <dbReference type="NCBI Taxonomy" id="321316"/>
    <lineage>
        <taxon>Bacteria</taxon>
        <taxon>Bacillati</taxon>
        <taxon>Actinomycetota</taxon>
        <taxon>Actinomycetes</taxon>
        <taxon>Streptosporangiales</taxon>
        <taxon>Streptosporangiaceae</taxon>
        <taxon>Sphaerisporangium</taxon>
    </lineage>
</organism>
<dbReference type="AlphaFoldDB" id="A0A917RMK0"/>
<feature type="transmembrane region" description="Helical" evidence="1">
    <location>
        <begin position="243"/>
        <end position="265"/>
    </location>
</feature>
<reference evidence="2" key="1">
    <citation type="journal article" date="2014" name="Int. J. Syst. Evol. Microbiol.">
        <title>Complete genome sequence of Corynebacterium casei LMG S-19264T (=DSM 44701T), isolated from a smear-ripened cheese.</title>
        <authorList>
            <consortium name="US DOE Joint Genome Institute (JGI-PGF)"/>
            <person name="Walter F."/>
            <person name="Albersmeier A."/>
            <person name="Kalinowski J."/>
            <person name="Ruckert C."/>
        </authorList>
    </citation>
    <scope>NUCLEOTIDE SEQUENCE</scope>
    <source>
        <strain evidence="2">JCM 13064</strain>
    </source>
</reference>
<keyword evidence="3" id="KW-1185">Reference proteome</keyword>
<feature type="transmembrane region" description="Helical" evidence="1">
    <location>
        <begin position="286"/>
        <end position="309"/>
    </location>
</feature>
<dbReference type="GO" id="GO:0010045">
    <property type="term" value="P:response to nickel cation"/>
    <property type="evidence" value="ECO:0007669"/>
    <property type="project" value="TreeGrafter"/>
</dbReference>
<name>A0A917RMK0_9ACTN</name>
<dbReference type="PANTHER" id="PTHR40659:SF1">
    <property type="entry name" value="NICKEL_COBALT EFFLUX SYSTEM RCNA"/>
    <property type="match status" value="1"/>
</dbReference>
<dbReference type="GO" id="GO:0006824">
    <property type="term" value="P:cobalt ion transport"/>
    <property type="evidence" value="ECO:0007669"/>
    <property type="project" value="UniProtKB-KW"/>
</dbReference>
<feature type="transmembrane region" description="Helical" evidence="1">
    <location>
        <begin position="400"/>
        <end position="425"/>
    </location>
</feature>
<gene>
    <name evidence="2" type="ORF">GCM10007964_65380</name>
</gene>
<dbReference type="GO" id="GO:0015099">
    <property type="term" value="F:nickel cation transmembrane transporter activity"/>
    <property type="evidence" value="ECO:0007669"/>
    <property type="project" value="TreeGrafter"/>
</dbReference>
<feature type="transmembrane region" description="Helical" evidence="1">
    <location>
        <begin position="371"/>
        <end position="394"/>
    </location>
</feature>
<sequence length="473" mass="47507">MIALVLAAVVAAHPLGNFTVNHYNGLKILPDRVENTAIVDYAELPTLQAAPEVDTDRSGAASAEETAAYATTTCAALARAQRLTVDGAQVPWQVGRAAFRYEAGQGGLRTSRLTCALSAPAAVSSTVVFADAFLGERIGWREITAVSRGVRLDRPPVPAVSSSDELRRYPADLLADPLDQRSVTLHVAGTGPAVPGLPQEGDRAGRGGTSIGGGAVFGVGGPVGEALEAVDRTFTGLVGRSTLTVPLGLLAVLLAIVLGAGHALAPGHGKTIMAAYLAGRRGRPRDALVVGATVTATHTAGVLVVGLLISALTTVAGESVLSWLGLASGLLIGLVGLGLLRSALRPGDNPGHGHGHAHGHGHGHGHGHSSLIGIGVAGGLVPSPSALIVLLGAAALGRTWFGVALVGAYGLGLAATLTVTGLLLVKLAARLDRLAVARNGWTARIAALAPLGTAALVVVLGAGLTVRSLAGVI</sequence>